<reference evidence="2 3" key="1">
    <citation type="submission" date="2018-07" db="EMBL/GenBank/DDBJ databases">
        <title>Modular assembly of carbohydrate-degrading microbial communities in the ocean.</title>
        <authorList>
            <person name="Enke T.N."/>
            <person name="Datta M.S."/>
            <person name="Schwartzman J.A."/>
            <person name="Cermak N."/>
            <person name="Schmitz D.A."/>
            <person name="Barrere J."/>
            <person name="Cordero O.X."/>
        </authorList>
    </citation>
    <scope>NUCLEOTIDE SEQUENCE [LARGE SCALE GENOMIC DNA]</scope>
    <source>
        <strain evidence="2 3">C3M10</strain>
    </source>
</reference>
<organism evidence="2 3">
    <name type="scientific">Phaeobacter gallaeciensis</name>
    <dbReference type="NCBI Taxonomy" id="60890"/>
    <lineage>
        <taxon>Bacteria</taxon>
        <taxon>Pseudomonadati</taxon>
        <taxon>Pseudomonadota</taxon>
        <taxon>Alphaproteobacteria</taxon>
        <taxon>Rhodobacterales</taxon>
        <taxon>Roseobacteraceae</taxon>
        <taxon>Phaeobacter</taxon>
    </lineage>
</organism>
<dbReference type="EMBL" id="QOCE01000048">
    <property type="protein sequence ID" value="RBW50483.1"/>
    <property type="molecule type" value="Genomic_DNA"/>
</dbReference>
<feature type="domain" description="DUF306" evidence="1">
    <location>
        <begin position="28"/>
        <end position="126"/>
    </location>
</feature>
<dbReference type="OrthoDB" id="7777568at2"/>
<comment type="caution">
    <text evidence="2">The sequence shown here is derived from an EMBL/GenBank/DDBJ whole genome shotgun (WGS) entry which is preliminary data.</text>
</comment>
<dbReference type="InterPro" id="IPR038670">
    <property type="entry name" value="HslJ-like_sf"/>
</dbReference>
<dbReference type="Gene3D" id="2.40.128.270">
    <property type="match status" value="1"/>
</dbReference>
<gene>
    <name evidence="2" type="ORF">DS909_21755</name>
</gene>
<name>A0A366WMD8_9RHOB</name>
<evidence type="ECO:0000259" key="1">
    <source>
        <dbReference type="Pfam" id="PF03724"/>
    </source>
</evidence>
<evidence type="ECO:0000313" key="2">
    <source>
        <dbReference type="EMBL" id="RBW50483.1"/>
    </source>
</evidence>
<proteinExistence type="predicted"/>
<dbReference type="InterPro" id="IPR053147">
    <property type="entry name" value="Hsp_HslJ-like"/>
</dbReference>
<dbReference type="Pfam" id="PF03724">
    <property type="entry name" value="META"/>
    <property type="match status" value="1"/>
</dbReference>
<sequence>MLRMTLALAILSLPHCGKDETLASYGASGATWQLHSINDQPLGAPVTLQIDGDGKLSGIAPCNSYTATVSVPYPWFEIKDLTATRASCALLEAEGTYFAALLAMTQSEVSGSTLILRTDAGSEMVFKAVE</sequence>
<dbReference type="Proteomes" id="UP000252706">
    <property type="component" value="Unassembled WGS sequence"/>
</dbReference>
<accession>A0A366WMD8</accession>
<protein>
    <submittedName>
        <fullName evidence="2">META domain-containing protein</fullName>
    </submittedName>
</protein>
<dbReference type="InterPro" id="IPR005184">
    <property type="entry name" value="DUF306_Meta_HslJ"/>
</dbReference>
<dbReference type="RefSeq" id="WP_113825692.1">
    <property type="nucleotide sequence ID" value="NZ_QOCE01000048.1"/>
</dbReference>
<dbReference type="PANTHER" id="PTHR35535:SF1">
    <property type="entry name" value="HEAT SHOCK PROTEIN HSLJ"/>
    <property type="match status" value="1"/>
</dbReference>
<evidence type="ECO:0000313" key="3">
    <source>
        <dbReference type="Proteomes" id="UP000252706"/>
    </source>
</evidence>
<dbReference type="PANTHER" id="PTHR35535">
    <property type="entry name" value="HEAT SHOCK PROTEIN HSLJ"/>
    <property type="match status" value="1"/>
</dbReference>
<dbReference type="AlphaFoldDB" id="A0A366WMD8"/>